<dbReference type="PANTHER" id="PTHR35273">
    <property type="entry name" value="ALPHA-1,4 POLYGALACTOSAMINIDASE, PUTATIVE (AFU_ORTHOLOGUE AFUA_3G07890)-RELATED"/>
    <property type="match status" value="1"/>
</dbReference>
<dbReference type="EMBL" id="CP012673">
    <property type="protein sequence ID" value="AUX44645.1"/>
    <property type="molecule type" value="Genomic_DNA"/>
</dbReference>
<dbReference type="PROSITE" id="PS51257">
    <property type="entry name" value="PROKAR_LIPOPROTEIN"/>
    <property type="match status" value="1"/>
</dbReference>
<reference evidence="5 6" key="1">
    <citation type="submission" date="2015-09" db="EMBL/GenBank/DDBJ databases">
        <title>Sorangium comparison.</title>
        <authorList>
            <person name="Zaburannyi N."/>
            <person name="Bunk B."/>
            <person name="Overmann J."/>
            <person name="Mueller R."/>
        </authorList>
    </citation>
    <scope>NUCLEOTIDE SEQUENCE [LARGE SCALE GENOMIC DNA]</scope>
    <source>
        <strain evidence="5 6">So ce26</strain>
    </source>
</reference>
<dbReference type="OrthoDB" id="505502at2"/>
<organism evidence="5 6">
    <name type="scientific">Sorangium cellulosum</name>
    <name type="common">Polyangium cellulosum</name>
    <dbReference type="NCBI Taxonomy" id="56"/>
    <lineage>
        <taxon>Bacteria</taxon>
        <taxon>Pseudomonadati</taxon>
        <taxon>Myxococcota</taxon>
        <taxon>Polyangia</taxon>
        <taxon>Polyangiales</taxon>
        <taxon>Polyangiaceae</taxon>
        <taxon>Sorangium</taxon>
    </lineage>
</organism>
<evidence type="ECO:0000256" key="2">
    <source>
        <dbReference type="SAM" id="SignalP"/>
    </source>
</evidence>
<dbReference type="InterPro" id="IPR004352">
    <property type="entry name" value="GH114_TIM-barrel"/>
</dbReference>
<feature type="region of interest" description="Disordered" evidence="1">
    <location>
        <begin position="206"/>
        <end position="254"/>
    </location>
</feature>
<dbReference type="Pfam" id="PF14741">
    <property type="entry name" value="GH114_assoc"/>
    <property type="match status" value="1"/>
</dbReference>
<dbReference type="Proteomes" id="UP000238348">
    <property type="component" value="Chromosome"/>
</dbReference>
<dbReference type="RefSeq" id="WP_159397442.1">
    <property type="nucleotide sequence ID" value="NZ_CP012673.1"/>
</dbReference>
<gene>
    <name evidence="5" type="ORF">SOCE26_061110</name>
</gene>
<feature type="signal peptide" evidence="2">
    <location>
        <begin position="1"/>
        <end position="29"/>
    </location>
</feature>
<dbReference type="Pfam" id="PF03537">
    <property type="entry name" value="Glyco_hydro_114"/>
    <property type="match status" value="1"/>
</dbReference>
<dbReference type="SUPFAM" id="SSF51445">
    <property type="entry name" value="(Trans)glycosidases"/>
    <property type="match status" value="1"/>
</dbReference>
<feature type="domain" description="Glycosyl-hydrolase 114-associated" evidence="4">
    <location>
        <begin position="79"/>
        <end position="199"/>
    </location>
</feature>
<name>A0A2L0EZD5_SORCE</name>
<keyword evidence="2" id="KW-0732">Signal</keyword>
<feature type="domain" description="Glycoside-hydrolase family GH114 TIM-barrel" evidence="3">
    <location>
        <begin position="258"/>
        <end position="478"/>
    </location>
</feature>
<dbReference type="InterPro" id="IPR017853">
    <property type="entry name" value="GH"/>
</dbReference>
<evidence type="ECO:0000313" key="6">
    <source>
        <dbReference type="Proteomes" id="UP000238348"/>
    </source>
</evidence>
<feature type="compositionally biased region" description="Gly residues" evidence="1">
    <location>
        <begin position="206"/>
        <end position="248"/>
    </location>
</feature>
<evidence type="ECO:0000259" key="4">
    <source>
        <dbReference type="Pfam" id="PF14741"/>
    </source>
</evidence>
<evidence type="ECO:0000256" key="1">
    <source>
        <dbReference type="SAM" id="MobiDB-lite"/>
    </source>
</evidence>
<proteinExistence type="predicted"/>
<dbReference type="InterPro" id="IPR049922">
    <property type="entry name" value="GH114_assoc"/>
</dbReference>
<dbReference type="AlphaFoldDB" id="A0A2L0EZD5"/>
<evidence type="ECO:0000313" key="5">
    <source>
        <dbReference type="EMBL" id="AUX44645.1"/>
    </source>
</evidence>
<feature type="chain" id="PRO_5014649244" evidence="2">
    <location>
        <begin position="30"/>
        <end position="483"/>
    </location>
</feature>
<sequence length="483" mass="50192">MLCFDRPTSALARSSALPHVLAGLTVAFAAGGCRVDADPVAEVASSSGDALAGEIAVACSKLTLSRGSIGAGQKAAALAEGGLTGEQDEWDRYVEFAPRSSATCEYTLPAGTSAAQLASLALGVNYRGPERSAMRWTFEAWDATAGAWVPVGDNTFARDWTWTSATLNLPAPYGRFVSGGALKIRYATSSSADSSALDQLILKGTTTGGGTTGGGTTGGGTTGGGTTGGGTTGGGTTGGGTTGGGTTGGVWTPAPGTTWQWQLTGTIDTSLDVAMYDIDLFDAPQATIDALHAAGKKVVCYFSGGSYEEWRSDASRFPAAALGRALDGWPGERWLDTRNAEVREIMKARLDLAAQKRCDGVEPDNVDGYDNNPGFPLTAATQLDYNRFLAAEAHARGLSIGLKNDLAQVRDLVGSFDWALNEECYAYDECELLTPFIRAGKAVFHAEYVDASQASAVCAATRPLGLSTVIKRLDLGAWRVDCP</sequence>
<dbReference type="InterPro" id="IPR013785">
    <property type="entry name" value="Aldolase_TIM"/>
</dbReference>
<accession>A0A2L0EZD5</accession>
<dbReference type="PANTHER" id="PTHR35273:SF2">
    <property type="entry name" value="ALPHA-GALACTOSIDASE"/>
    <property type="match status" value="1"/>
</dbReference>
<evidence type="ECO:0000259" key="3">
    <source>
        <dbReference type="Pfam" id="PF03537"/>
    </source>
</evidence>
<protein>
    <submittedName>
        <fullName evidence="5">Uncharacterized protein</fullName>
    </submittedName>
</protein>
<dbReference type="Gene3D" id="3.20.20.70">
    <property type="entry name" value="Aldolase class I"/>
    <property type="match status" value="1"/>
</dbReference>